<name>A0A7K0E4F6_9NOCA</name>
<reference evidence="2 3" key="1">
    <citation type="submission" date="2019-10" db="EMBL/GenBank/DDBJ databases">
        <title>Nocardia macrotermitis sp. nov. and Nocardia aurantia sp. nov., isolated from the gut of fungus growing-termite Macrotermes natalensis.</title>
        <authorList>
            <person name="Benndorf R."/>
            <person name="Schwitalla J."/>
            <person name="Martin K."/>
            <person name="De Beer W."/>
            <person name="Kaster A.-K."/>
            <person name="Vollmers J."/>
            <person name="Poulsen M."/>
            <person name="Beemelmanns C."/>
        </authorList>
    </citation>
    <scope>NUCLEOTIDE SEQUENCE [LARGE SCALE GENOMIC DNA]</scope>
    <source>
        <strain evidence="2 3">RB56</strain>
    </source>
</reference>
<feature type="region of interest" description="Disordered" evidence="1">
    <location>
        <begin position="1"/>
        <end position="204"/>
    </location>
</feature>
<sequence>MAPDPSPLESPVAQEDADFGFARSVFDTGRHHAVSPEPTYEPPVPDRRGYEPPAPDRRSYERQVQQEPADTSYLRPVTPPAPPSYRPMPPADQPDTAYLRAIPQPEPPQRPTPSAPPGAAGGTRPQLPRRRRQASLAPELANNPPAEEYNSEPARSADQARDLMSAIENGTRQGRRARPEPYPTSANPVLPNEQEGEGDFFYRR</sequence>
<dbReference type="EMBL" id="WEGI01000056">
    <property type="protein sequence ID" value="MQY32054.1"/>
    <property type="molecule type" value="Genomic_DNA"/>
</dbReference>
<comment type="caution">
    <text evidence="2">The sequence shown here is derived from an EMBL/GenBank/DDBJ whole genome shotgun (WGS) entry which is preliminary data.</text>
</comment>
<protein>
    <submittedName>
        <fullName evidence="2">Uncharacterized protein</fullName>
    </submittedName>
</protein>
<evidence type="ECO:0000256" key="1">
    <source>
        <dbReference type="SAM" id="MobiDB-lite"/>
    </source>
</evidence>
<organism evidence="2 3">
    <name type="scientific">Nocardia aurantia</name>
    <dbReference type="NCBI Taxonomy" id="2585199"/>
    <lineage>
        <taxon>Bacteria</taxon>
        <taxon>Bacillati</taxon>
        <taxon>Actinomycetota</taxon>
        <taxon>Actinomycetes</taxon>
        <taxon>Mycobacteriales</taxon>
        <taxon>Nocardiaceae</taxon>
        <taxon>Nocardia</taxon>
    </lineage>
</organism>
<keyword evidence="3" id="KW-1185">Reference proteome</keyword>
<evidence type="ECO:0000313" key="2">
    <source>
        <dbReference type="EMBL" id="MQY32054.1"/>
    </source>
</evidence>
<feature type="compositionally biased region" description="Pro residues" evidence="1">
    <location>
        <begin position="104"/>
        <end position="116"/>
    </location>
</feature>
<gene>
    <name evidence="2" type="ORF">NRB56_76710</name>
</gene>
<accession>A0A7K0E4F6</accession>
<feature type="compositionally biased region" description="Pro residues" evidence="1">
    <location>
        <begin position="77"/>
        <end position="92"/>
    </location>
</feature>
<dbReference type="AlphaFoldDB" id="A0A7K0E4F6"/>
<evidence type="ECO:0000313" key="3">
    <source>
        <dbReference type="Proteomes" id="UP000431401"/>
    </source>
</evidence>
<dbReference type="Proteomes" id="UP000431401">
    <property type="component" value="Unassembled WGS sequence"/>
</dbReference>
<proteinExistence type="predicted"/>
<feature type="compositionally biased region" description="Basic and acidic residues" evidence="1">
    <location>
        <begin position="44"/>
        <end position="61"/>
    </location>
</feature>